<proteinExistence type="inferred from homology"/>
<evidence type="ECO:0000256" key="5">
    <source>
        <dbReference type="ARBA" id="ARBA00022692"/>
    </source>
</evidence>
<evidence type="ECO:0000256" key="6">
    <source>
        <dbReference type="ARBA" id="ARBA00022989"/>
    </source>
</evidence>
<evidence type="ECO:0000256" key="4">
    <source>
        <dbReference type="ARBA" id="ARBA00022475"/>
    </source>
</evidence>
<keyword evidence="6 8" id="KW-1133">Transmembrane helix</keyword>
<dbReference type="Pfam" id="PF01925">
    <property type="entry name" value="TauE"/>
    <property type="match status" value="1"/>
</dbReference>
<evidence type="ECO:0000256" key="3">
    <source>
        <dbReference type="ARBA" id="ARBA00022448"/>
    </source>
</evidence>
<comment type="subcellular location">
    <subcellularLocation>
        <location evidence="1 8">Cell membrane</location>
        <topology evidence="1 8">Multi-pass membrane protein</topology>
    </subcellularLocation>
</comment>
<gene>
    <name evidence="9" type="ORF">RDV89_05000</name>
</gene>
<dbReference type="InterPro" id="IPR052017">
    <property type="entry name" value="TSUP"/>
</dbReference>
<dbReference type="InterPro" id="IPR002781">
    <property type="entry name" value="TM_pro_TauE-like"/>
</dbReference>
<accession>A0ABU3PT50</accession>
<keyword evidence="3" id="KW-0813">Transport</keyword>
<dbReference type="PANTHER" id="PTHR30269">
    <property type="entry name" value="TRANSMEMBRANE PROTEIN YFCA"/>
    <property type="match status" value="1"/>
</dbReference>
<reference evidence="9 10" key="1">
    <citation type="submission" date="2023-08" db="EMBL/GenBank/DDBJ databases">
        <title>Nocardioides seae sp. nov., a bacterium isolated from a soil.</title>
        <authorList>
            <person name="Wang X."/>
        </authorList>
    </citation>
    <scope>NUCLEOTIDE SEQUENCE [LARGE SCALE GENOMIC DNA]</scope>
    <source>
        <strain evidence="9 10">YZH12</strain>
    </source>
</reference>
<dbReference type="PANTHER" id="PTHR30269:SF0">
    <property type="entry name" value="MEMBRANE TRANSPORTER PROTEIN YFCA-RELATED"/>
    <property type="match status" value="1"/>
</dbReference>
<evidence type="ECO:0000256" key="7">
    <source>
        <dbReference type="ARBA" id="ARBA00023136"/>
    </source>
</evidence>
<evidence type="ECO:0000313" key="10">
    <source>
        <dbReference type="Proteomes" id="UP001268542"/>
    </source>
</evidence>
<organism evidence="9 10">
    <name type="scientific">Nocardioides imazamoxiresistens</name>
    <dbReference type="NCBI Taxonomy" id="3231893"/>
    <lineage>
        <taxon>Bacteria</taxon>
        <taxon>Bacillati</taxon>
        <taxon>Actinomycetota</taxon>
        <taxon>Actinomycetes</taxon>
        <taxon>Propionibacteriales</taxon>
        <taxon>Nocardioidaceae</taxon>
        <taxon>Nocardioides</taxon>
    </lineage>
</organism>
<name>A0ABU3PT50_9ACTN</name>
<evidence type="ECO:0000256" key="1">
    <source>
        <dbReference type="ARBA" id="ARBA00004651"/>
    </source>
</evidence>
<sequence>MSTFEIVAILLAGGFAGAINTVVGSGTLITFPTLIAFGVPPIVANASNNIGLVPGSLSGAWGYRRELSGQRRRLVVFGSASALGGVIGAVLLFSLPDGAFAAIVPALILLGLVLVVAGPRISATIARRREEKGLGELPPNGPRWLWPVVVLTGMYGGYFGAAQGIILMAFLGIALPETLQRLNAMKNVMVALVNGIAGLLFVFFVEIDWLIVVLIGAGAVVGAQVGAAYGRRLPDAVLRGFIVVVGVVALAAFLLG</sequence>
<dbReference type="EMBL" id="JAVYII010000002">
    <property type="protein sequence ID" value="MDT9592412.1"/>
    <property type="molecule type" value="Genomic_DNA"/>
</dbReference>
<feature type="transmembrane region" description="Helical" evidence="8">
    <location>
        <begin position="99"/>
        <end position="123"/>
    </location>
</feature>
<feature type="transmembrane region" description="Helical" evidence="8">
    <location>
        <begin position="34"/>
        <end position="53"/>
    </location>
</feature>
<feature type="transmembrane region" description="Helical" evidence="8">
    <location>
        <begin position="74"/>
        <end position="93"/>
    </location>
</feature>
<dbReference type="Proteomes" id="UP001268542">
    <property type="component" value="Unassembled WGS sequence"/>
</dbReference>
<evidence type="ECO:0000313" key="9">
    <source>
        <dbReference type="EMBL" id="MDT9592412.1"/>
    </source>
</evidence>
<keyword evidence="4 8" id="KW-1003">Cell membrane</keyword>
<comment type="similarity">
    <text evidence="2 8">Belongs to the 4-toluene sulfonate uptake permease (TSUP) (TC 2.A.102) family.</text>
</comment>
<dbReference type="RefSeq" id="WP_315731843.1">
    <property type="nucleotide sequence ID" value="NZ_JAVYII010000002.1"/>
</dbReference>
<feature type="transmembrane region" description="Helical" evidence="8">
    <location>
        <begin position="187"/>
        <end position="205"/>
    </location>
</feature>
<comment type="caution">
    <text evidence="9">The sequence shown here is derived from an EMBL/GenBank/DDBJ whole genome shotgun (WGS) entry which is preliminary data.</text>
</comment>
<protein>
    <recommendedName>
        <fullName evidence="8">Probable membrane transporter protein</fullName>
    </recommendedName>
</protein>
<evidence type="ECO:0000256" key="2">
    <source>
        <dbReference type="ARBA" id="ARBA00009142"/>
    </source>
</evidence>
<feature type="transmembrane region" description="Helical" evidence="8">
    <location>
        <begin position="210"/>
        <end position="230"/>
    </location>
</feature>
<keyword evidence="10" id="KW-1185">Reference proteome</keyword>
<feature type="transmembrane region" description="Helical" evidence="8">
    <location>
        <begin position="236"/>
        <end position="255"/>
    </location>
</feature>
<evidence type="ECO:0000256" key="8">
    <source>
        <dbReference type="RuleBase" id="RU363041"/>
    </source>
</evidence>
<feature type="transmembrane region" description="Helical" evidence="8">
    <location>
        <begin position="144"/>
        <end position="175"/>
    </location>
</feature>
<keyword evidence="5 8" id="KW-0812">Transmembrane</keyword>
<keyword evidence="7 8" id="KW-0472">Membrane</keyword>